<evidence type="ECO:0000256" key="4">
    <source>
        <dbReference type="ARBA" id="ARBA00022898"/>
    </source>
</evidence>
<dbReference type="PROSITE" id="PS00868">
    <property type="entry name" value="CYS_MET_METAB_PP"/>
    <property type="match status" value="1"/>
</dbReference>
<dbReference type="PIRSF" id="PIRSF001434">
    <property type="entry name" value="CGS"/>
    <property type="match status" value="1"/>
</dbReference>
<dbReference type="SUPFAM" id="SSF53383">
    <property type="entry name" value="PLP-dependent transferases"/>
    <property type="match status" value="1"/>
</dbReference>
<comment type="similarity">
    <text evidence="2 6">Belongs to the trans-sulfuration enzymes family.</text>
</comment>
<dbReference type="AlphaFoldDB" id="A0A9D5Q594"/>
<dbReference type="GO" id="GO:0019346">
    <property type="term" value="P:transsulfuration"/>
    <property type="evidence" value="ECO:0007669"/>
    <property type="project" value="InterPro"/>
</dbReference>
<dbReference type="FunFam" id="3.40.640.10:FF:000035">
    <property type="entry name" value="O-succinylhomoserine sulfhydrylase"/>
    <property type="match status" value="1"/>
</dbReference>
<evidence type="ECO:0000256" key="1">
    <source>
        <dbReference type="ARBA" id="ARBA00001933"/>
    </source>
</evidence>
<dbReference type="InterPro" id="IPR000277">
    <property type="entry name" value="Cys/Met-Metab_PyrdxlP-dep_enz"/>
</dbReference>
<dbReference type="GO" id="GO:0030170">
    <property type="term" value="F:pyridoxal phosphate binding"/>
    <property type="evidence" value="ECO:0007669"/>
    <property type="project" value="InterPro"/>
</dbReference>
<dbReference type="Gene3D" id="3.90.1150.10">
    <property type="entry name" value="Aspartate Aminotransferase, domain 1"/>
    <property type="match status" value="1"/>
</dbReference>
<dbReference type="NCBIfam" id="TIGR01326">
    <property type="entry name" value="OAH_OAS_sulfhy"/>
    <property type="match status" value="1"/>
</dbReference>
<dbReference type="InterPro" id="IPR006235">
    <property type="entry name" value="OAc-hSer/O-AcSer_sulfhydrylase"/>
</dbReference>
<dbReference type="Gene3D" id="3.40.640.10">
    <property type="entry name" value="Type I PLP-dependent aspartate aminotransferase-like (Major domain)"/>
    <property type="match status" value="1"/>
</dbReference>
<gene>
    <name evidence="7" type="ORF">GF339_03820</name>
</gene>
<dbReference type="GO" id="GO:0005737">
    <property type="term" value="C:cytoplasm"/>
    <property type="evidence" value="ECO:0007669"/>
    <property type="project" value="TreeGrafter"/>
</dbReference>
<proteinExistence type="inferred from homology"/>
<dbReference type="Pfam" id="PF01053">
    <property type="entry name" value="Cys_Met_Meta_PP"/>
    <property type="match status" value="1"/>
</dbReference>
<evidence type="ECO:0000313" key="8">
    <source>
        <dbReference type="Proteomes" id="UP000649604"/>
    </source>
</evidence>
<dbReference type="InterPro" id="IPR015421">
    <property type="entry name" value="PyrdxlP-dep_Trfase_major"/>
</dbReference>
<name>A0A9D5Q594_9BACT</name>
<accession>A0A9D5Q594</accession>
<dbReference type="PANTHER" id="PTHR43797">
    <property type="entry name" value="HOMOCYSTEINE/CYSTEINE SYNTHASE"/>
    <property type="match status" value="1"/>
</dbReference>
<protein>
    <submittedName>
        <fullName evidence="7">Aminotransferase class V-fold PLP-dependent enzyme</fullName>
    </submittedName>
</protein>
<dbReference type="GO" id="GO:0006535">
    <property type="term" value="P:cysteine biosynthetic process from serine"/>
    <property type="evidence" value="ECO:0007669"/>
    <property type="project" value="TreeGrafter"/>
</dbReference>
<keyword evidence="3" id="KW-0808">Transferase</keyword>
<comment type="cofactor">
    <cofactor evidence="1 6">
        <name>pyridoxal 5'-phosphate</name>
        <dbReference type="ChEBI" id="CHEBI:597326"/>
    </cofactor>
</comment>
<evidence type="ECO:0000256" key="3">
    <source>
        <dbReference type="ARBA" id="ARBA00022679"/>
    </source>
</evidence>
<dbReference type="GO" id="GO:0071269">
    <property type="term" value="P:L-homocysteine biosynthetic process"/>
    <property type="evidence" value="ECO:0007669"/>
    <property type="project" value="TreeGrafter"/>
</dbReference>
<feature type="modified residue" description="N6-(pyridoxal phosphate)lysine" evidence="5">
    <location>
        <position position="211"/>
    </location>
</feature>
<dbReference type="CDD" id="cd00614">
    <property type="entry name" value="CGS_like"/>
    <property type="match status" value="1"/>
</dbReference>
<dbReference type="EMBL" id="WJJP01000117">
    <property type="protein sequence ID" value="MBD3323686.1"/>
    <property type="molecule type" value="Genomic_DNA"/>
</dbReference>
<sequence>MSTPTDQQLQLETLAVHGGQEAEPTTGARAVPIYQTTSFVFHDTDHAARLFGLEEFGNIYTRIMNPTTDVLERRVAALDGGVGALAVASGQSASSLALLNLAQAGDEIVSADNLYGGTYTLFHYTFARFGITVKFVKSDDLDGFRNAITPKTKAIYAESIGNPKLNVTDLEALAAIAHDHGIPFVLDNTVSPYILRPFDFGVDILIYSATKFIGGHGNSIGGVIVDSGNFDWTNGKFPLIADPDPSYHGINFVEALQPMGNIAYIVKARVTMLRDLGPALSPFNAFLFLQGLETLHLRMPRHCENALAVAQYLEQHPQVSWVNYPGLESSAEKAKVAKYLPKGAGALVGFGIKGGLEAGKTFINSLQLVSHLANIGDAKTLAIHPASTTHQQLSAEEQLATGVTPDYIRLSIGIEHIDDILADIEQALAKTAR</sequence>
<dbReference type="GO" id="GO:0003961">
    <property type="term" value="F:O-acetylhomoserine aminocarboxypropyltransferase activity"/>
    <property type="evidence" value="ECO:0007669"/>
    <property type="project" value="TreeGrafter"/>
</dbReference>
<dbReference type="InterPro" id="IPR015424">
    <property type="entry name" value="PyrdxlP-dep_Trfase"/>
</dbReference>
<reference evidence="7" key="1">
    <citation type="submission" date="2019-11" db="EMBL/GenBank/DDBJ databases">
        <title>Microbial mats filling the niche in hypersaline microbial mats.</title>
        <authorList>
            <person name="Wong H.L."/>
            <person name="Macleod F.I."/>
            <person name="White R.A. III"/>
            <person name="Burns B.P."/>
        </authorList>
    </citation>
    <scope>NUCLEOTIDE SEQUENCE</scope>
    <source>
        <strain evidence="7">Rbin_158</strain>
    </source>
</reference>
<dbReference type="InterPro" id="IPR054542">
    <property type="entry name" value="Cys_met_metab_PP"/>
</dbReference>
<dbReference type="Proteomes" id="UP000649604">
    <property type="component" value="Unassembled WGS sequence"/>
</dbReference>
<evidence type="ECO:0000256" key="6">
    <source>
        <dbReference type="RuleBase" id="RU362118"/>
    </source>
</evidence>
<dbReference type="InterPro" id="IPR015422">
    <property type="entry name" value="PyrdxlP-dep_Trfase_small"/>
</dbReference>
<organism evidence="7 8">
    <name type="scientific">candidate division KSB3 bacterium</name>
    <dbReference type="NCBI Taxonomy" id="2044937"/>
    <lineage>
        <taxon>Bacteria</taxon>
        <taxon>candidate division KSB3</taxon>
    </lineage>
</organism>
<evidence type="ECO:0000256" key="5">
    <source>
        <dbReference type="PIRSR" id="PIRSR001434-2"/>
    </source>
</evidence>
<dbReference type="PANTHER" id="PTHR43797:SF2">
    <property type="entry name" value="HOMOCYSTEINE_CYSTEINE SYNTHASE"/>
    <property type="match status" value="1"/>
</dbReference>
<keyword evidence="4 5" id="KW-0663">Pyridoxal phosphate</keyword>
<evidence type="ECO:0000313" key="7">
    <source>
        <dbReference type="EMBL" id="MBD3323686.1"/>
    </source>
</evidence>
<dbReference type="GO" id="GO:0008483">
    <property type="term" value="F:transaminase activity"/>
    <property type="evidence" value="ECO:0007669"/>
    <property type="project" value="UniProtKB-KW"/>
</dbReference>
<dbReference type="GO" id="GO:0004124">
    <property type="term" value="F:cysteine synthase activity"/>
    <property type="evidence" value="ECO:0007669"/>
    <property type="project" value="TreeGrafter"/>
</dbReference>
<comment type="caution">
    <text evidence="7">The sequence shown here is derived from an EMBL/GenBank/DDBJ whole genome shotgun (WGS) entry which is preliminary data.</text>
</comment>
<keyword evidence="7" id="KW-0032">Aminotransferase</keyword>
<evidence type="ECO:0000256" key="2">
    <source>
        <dbReference type="ARBA" id="ARBA00009077"/>
    </source>
</evidence>